<keyword evidence="2" id="KW-1133">Transmembrane helix</keyword>
<feature type="transmembrane region" description="Helical" evidence="2">
    <location>
        <begin position="566"/>
        <end position="584"/>
    </location>
</feature>
<reference evidence="3 4" key="1">
    <citation type="journal article" date="2023" name="Commun. Biol.">
        <title>Genome analysis of Parmales, the sister group of diatoms, reveals the evolutionary specialization of diatoms from phago-mixotrophs to photoautotrophs.</title>
        <authorList>
            <person name="Ban H."/>
            <person name="Sato S."/>
            <person name="Yoshikawa S."/>
            <person name="Yamada K."/>
            <person name="Nakamura Y."/>
            <person name="Ichinomiya M."/>
            <person name="Sato N."/>
            <person name="Blanc-Mathieu R."/>
            <person name="Endo H."/>
            <person name="Kuwata A."/>
            <person name="Ogata H."/>
        </authorList>
    </citation>
    <scope>NUCLEOTIDE SEQUENCE [LARGE SCALE GENOMIC DNA]</scope>
</reference>
<feature type="transmembrane region" description="Helical" evidence="2">
    <location>
        <begin position="510"/>
        <end position="534"/>
    </location>
</feature>
<organism evidence="3 4">
    <name type="scientific">Tetraparma gracilis</name>
    <dbReference type="NCBI Taxonomy" id="2962635"/>
    <lineage>
        <taxon>Eukaryota</taxon>
        <taxon>Sar</taxon>
        <taxon>Stramenopiles</taxon>
        <taxon>Ochrophyta</taxon>
        <taxon>Bolidophyceae</taxon>
        <taxon>Parmales</taxon>
        <taxon>Triparmaceae</taxon>
        <taxon>Tetraparma</taxon>
    </lineage>
</organism>
<accession>A0ABQ6MHH4</accession>
<evidence type="ECO:0000313" key="4">
    <source>
        <dbReference type="Proteomes" id="UP001165060"/>
    </source>
</evidence>
<feature type="region of interest" description="Disordered" evidence="1">
    <location>
        <begin position="606"/>
        <end position="653"/>
    </location>
</feature>
<keyword evidence="2" id="KW-0812">Transmembrane</keyword>
<dbReference type="PANTHER" id="PTHR34560">
    <property type="entry name" value="POLYKETIDE CYCLASE/DEHYDRASE/LIPID TRANSPORT SUPERFAMILY PROTEIN"/>
    <property type="match status" value="1"/>
</dbReference>
<dbReference type="Proteomes" id="UP001165060">
    <property type="component" value="Unassembled WGS sequence"/>
</dbReference>
<sequence length="669" mass="72722">MAPPSLSSRLASVLSLIADERHLDAHDQYSPLLSSAAALRSSLSRSSLPAPARKKELGAYDALHAASAPLIGKLLAHHARIEAAQLALTDDAGWTFAQTLFGISTSYRREGDGTLSIKLEGELSGVPLFEQLSVLRETDLFHLWAPFVPRSRKLLQITKIELVSWFVISVPLFGLSRDAVFHAFGCDCMERDGSVMIVAKSTTAARHPAADIPPEPSGWTGARMEVRSFSGLVTILSPTSARTRLIANVDPKLAVPQKLVDFCMKKMAGVLLLCLQKMAKRVVGDPDCEHARKMREDPEFYEEWLLPKFQKYADAKGWDMPPVGALSFKDPSIPAQISSLSSLSNNSSSTAESSDTRSTRSSSNIFSRATHKVSKRLAQRRESKRELERIRFLREREEAAEKLRFVSPGLTEKFDRWKSKKDAAGSKKGWLDVALEFPVWPFLYAAGITDALKERIPKLIPVETSSISSSLLVRGAAFVALTGALYWMTFASVQALAVRRRGTLRQTKNFGLVVVLLVSSILSTLTSVSAFFYSVMERRVLGMLGRGFSAQAVFAAAAIGRSTSMLETMAYAIAVAVLLFIGLMRNHSEVSPSGLGRTVLGEPPASKFGAPLEAPKGKGGKSKSERGLGSAGKPPKPAERATSAPTPGGDRQAMLAEKLRQRKLKASGV</sequence>
<keyword evidence="2" id="KW-0472">Membrane</keyword>
<dbReference type="EMBL" id="BRYB01000257">
    <property type="protein sequence ID" value="GMI26450.1"/>
    <property type="molecule type" value="Genomic_DNA"/>
</dbReference>
<dbReference type="SUPFAM" id="SSF55961">
    <property type="entry name" value="Bet v1-like"/>
    <property type="match status" value="1"/>
</dbReference>
<name>A0ABQ6MHH4_9STRA</name>
<keyword evidence="4" id="KW-1185">Reference proteome</keyword>
<gene>
    <name evidence="3" type="ORF">TeGR_g5609</name>
</gene>
<feature type="region of interest" description="Disordered" evidence="1">
    <location>
        <begin position="339"/>
        <end position="380"/>
    </location>
</feature>
<dbReference type="PANTHER" id="PTHR34560:SF1">
    <property type="entry name" value="START DOMAIN-CONTAINING PROTEIN"/>
    <property type="match status" value="1"/>
</dbReference>
<evidence type="ECO:0000256" key="2">
    <source>
        <dbReference type="SAM" id="Phobius"/>
    </source>
</evidence>
<feature type="compositionally biased region" description="Low complexity" evidence="1">
    <location>
        <begin position="339"/>
        <end position="353"/>
    </location>
</feature>
<dbReference type="InterPro" id="IPR023393">
    <property type="entry name" value="START-like_dom_sf"/>
</dbReference>
<comment type="caution">
    <text evidence="3">The sequence shown here is derived from an EMBL/GenBank/DDBJ whole genome shotgun (WGS) entry which is preliminary data.</text>
</comment>
<proteinExistence type="predicted"/>
<protein>
    <submittedName>
        <fullName evidence="3">Uncharacterized protein</fullName>
    </submittedName>
</protein>
<evidence type="ECO:0000256" key="1">
    <source>
        <dbReference type="SAM" id="MobiDB-lite"/>
    </source>
</evidence>
<evidence type="ECO:0000313" key="3">
    <source>
        <dbReference type="EMBL" id="GMI26450.1"/>
    </source>
</evidence>
<feature type="transmembrane region" description="Helical" evidence="2">
    <location>
        <begin position="475"/>
        <end position="498"/>
    </location>
</feature>
<dbReference type="Gene3D" id="3.30.530.20">
    <property type="match status" value="1"/>
</dbReference>
<feature type="compositionally biased region" description="Basic residues" evidence="1">
    <location>
        <begin position="369"/>
        <end position="378"/>
    </location>
</feature>